<dbReference type="Proteomes" id="UP000324748">
    <property type="component" value="Unassembled WGS sequence"/>
</dbReference>
<sequence length="109" mass="12534">MANYTLQSIALNQLLVQAIELDPPQSVPILLMSTYYLEPVAGILWALSAIPAIRKEGFWFFKTEKNGMIRPNTRTLIPIFLLFYIALWPQFISSRKTSTSHTFRPPQLH</sequence>
<dbReference type="EMBL" id="VSWC01000144">
    <property type="protein sequence ID" value="KAA1077743.1"/>
    <property type="molecule type" value="Genomic_DNA"/>
</dbReference>
<keyword evidence="1" id="KW-0472">Membrane</keyword>
<evidence type="ECO:0000313" key="3">
    <source>
        <dbReference type="Proteomes" id="UP000324748"/>
    </source>
</evidence>
<evidence type="ECO:0000313" key="2">
    <source>
        <dbReference type="EMBL" id="KAA1077743.1"/>
    </source>
</evidence>
<keyword evidence="3" id="KW-1185">Reference proteome</keyword>
<keyword evidence="1" id="KW-0812">Transmembrane</keyword>
<name>A0A5B0MN21_PUCGR</name>
<dbReference type="OrthoDB" id="10466766at2759"/>
<organism evidence="2 3">
    <name type="scientific">Puccinia graminis f. sp. tritici</name>
    <dbReference type="NCBI Taxonomy" id="56615"/>
    <lineage>
        <taxon>Eukaryota</taxon>
        <taxon>Fungi</taxon>
        <taxon>Dikarya</taxon>
        <taxon>Basidiomycota</taxon>
        <taxon>Pucciniomycotina</taxon>
        <taxon>Pucciniomycetes</taxon>
        <taxon>Pucciniales</taxon>
        <taxon>Pucciniaceae</taxon>
        <taxon>Puccinia</taxon>
    </lineage>
</organism>
<feature type="transmembrane region" description="Helical" evidence="1">
    <location>
        <begin position="75"/>
        <end position="92"/>
    </location>
</feature>
<evidence type="ECO:0000256" key="1">
    <source>
        <dbReference type="SAM" id="Phobius"/>
    </source>
</evidence>
<proteinExistence type="predicted"/>
<reference evidence="2 3" key="1">
    <citation type="submission" date="2019-05" db="EMBL/GenBank/DDBJ databases">
        <title>Emergence of the Ug99 lineage of the wheat stem rust pathogen through somatic hybridization.</title>
        <authorList>
            <person name="Li F."/>
            <person name="Upadhyaya N.M."/>
            <person name="Sperschneider J."/>
            <person name="Matny O."/>
            <person name="Nguyen-Phuc H."/>
            <person name="Mago R."/>
            <person name="Raley C."/>
            <person name="Miller M.E."/>
            <person name="Silverstein K.A.T."/>
            <person name="Henningsen E."/>
            <person name="Hirsch C.D."/>
            <person name="Visser B."/>
            <person name="Pretorius Z.A."/>
            <person name="Steffenson B.J."/>
            <person name="Schwessinger B."/>
            <person name="Dodds P.N."/>
            <person name="Figueroa M."/>
        </authorList>
    </citation>
    <scope>NUCLEOTIDE SEQUENCE [LARGE SCALE GENOMIC DNA]</scope>
    <source>
        <strain evidence="2">21-0</strain>
    </source>
</reference>
<protein>
    <submittedName>
        <fullName evidence="2">Uncharacterized protein</fullName>
    </submittedName>
</protein>
<accession>A0A5B0MN21</accession>
<dbReference type="AlphaFoldDB" id="A0A5B0MN21"/>
<keyword evidence="1" id="KW-1133">Transmembrane helix</keyword>
<gene>
    <name evidence="2" type="ORF">PGT21_018612</name>
</gene>
<comment type="caution">
    <text evidence="2">The sequence shown here is derived from an EMBL/GenBank/DDBJ whole genome shotgun (WGS) entry which is preliminary data.</text>
</comment>